<reference evidence="2" key="1">
    <citation type="journal article" date="2020" name="Cell">
        <title>Large-Scale Comparative Analyses of Tick Genomes Elucidate Their Genetic Diversity and Vector Capacities.</title>
        <authorList>
            <consortium name="Tick Genome and Microbiome Consortium (TIGMIC)"/>
            <person name="Jia N."/>
            <person name="Wang J."/>
            <person name="Shi W."/>
            <person name="Du L."/>
            <person name="Sun Y."/>
            <person name="Zhan W."/>
            <person name="Jiang J.F."/>
            <person name="Wang Q."/>
            <person name="Zhang B."/>
            <person name="Ji P."/>
            <person name="Bell-Sakyi L."/>
            <person name="Cui X.M."/>
            <person name="Yuan T.T."/>
            <person name="Jiang B.G."/>
            <person name="Yang W.F."/>
            <person name="Lam T.T."/>
            <person name="Chang Q.C."/>
            <person name="Ding S.J."/>
            <person name="Wang X.J."/>
            <person name="Zhu J.G."/>
            <person name="Ruan X.D."/>
            <person name="Zhao L."/>
            <person name="Wei J.T."/>
            <person name="Ye R.Z."/>
            <person name="Que T.C."/>
            <person name="Du C.H."/>
            <person name="Zhou Y.H."/>
            <person name="Cheng J.X."/>
            <person name="Dai P.F."/>
            <person name="Guo W.B."/>
            <person name="Han X.H."/>
            <person name="Huang E.J."/>
            <person name="Li L.F."/>
            <person name="Wei W."/>
            <person name="Gao Y.C."/>
            <person name="Liu J.Z."/>
            <person name="Shao H.Z."/>
            <person name="Wang X."/>
            <person name="Wang C.C."/>
            <person name="Yang T.C."/>
            <person name="Huo Q.B."/>
            <person name="Li W."/>
            <person name="Chen H.Y."/>
            <person name="Chen S.E."/>
            <person name="Zhou L.G."/>
            <person name="Ni X.B."/>
            <person name="Tian J.H."/>
            <person name="Sheng Y."/>
            <person name="Liu T."/>
            <person name="Pan Y.S."/>
            <person name="Xia L.Y."/>
            <person name="Li J."/>
            <person name="Zhao F."/>
            <person name="Cao W.C."/>
        </authorList>
    </citation>
    <scope>NUCLEOTIDE SEQUENCE</scope>
    <source>
        <strain evidence="2">Rsan-2018</strain>
    </source>
</reference>
<proteinExistence type="predicted"/>
<organism evidence="2 3">
    <name type="scientific">Rhipicephalus sanguineus</name>
    <name type="common">Brown dog tick</name>
    <name type="synonym">Ixodes sanguineus</name>
    <dbReference type="NCBI Taxonomy" id="34632"/>
    <lineage>
        <taxon>Eukaryota</taxon>
        <taxon>Metazoa</taxon>
        <taxon>Ecdysozoa</taxon>
        <taxon>Arthropoda</taxon>
        <taxon>Chelicerata</taxon>
        <taxon>Arachnida</taxon>
        <taxon>Acari</taxon>
        <taxon>Parasitiformes</taxon>
        <taxon>Ixodida</taxon>
        <taxon>Ixodoidea</taxon>
        <taxon>Ixodidae</taxon>
        <taxon>Rhipicephalinae</taxon>
        <taxon>Rhipicephalus</taxon>
        <taxon>Rhipicephalus</taxon>
    </lineage>
</organism>
<keyword evidence="3" id="KW-1185">Reference proteome</keyword>
<dbReference type="Pfam" id="PF07679">
    <property type="entry name" value="I-set"/>
    <property type="match status" value="1"/>
</dbReference>
<dbReference type="InterPro" id="IPR007110">
    <property type="entry name" value="Ig-like_dom"/>
</dbReference>
<dbReference type="InterPro" id="IPR013783">
    <property type="entry name" value="Ig-like_fold"/>
</dbReference>
<dbReference type="AlphaFoldDB" id="A0A9D4PPQ9"/>
<sequence length="90" mass="10036">MVGRSKANRGSWGNDNVSRRYEAAFLLVCTGVHCQQQSFRVRPQPVEVIEGRTVELRCEVANQAGAVQWSKDGFVLGESRRTLCQSHGVM</sequence>
<name>A0A9D4PPQ9_RHISA</name>
<protein>
    <recommendedName>
        <fullName evidence="1">Ig-like domain-containing protein</fullName>
    </recommendedName>
</protein>
<dbReference type="PROSITE" id="PS50835">
    <property type="entry name" value="IG_LIKE"/>
    <property type="match status" value="1"/>
</dbReference>
<dbReference type="Proteomes" id="UP000821837">
    <property type="component" value="Chromosome 6"/>
</dbReference>
<dbReference type="InterPro" id="IPR013098">
    <property type="entry name" value="Ig_I-set"/>
</dbReference>
<evidence type="ECO:0000313" key="2">
    <source>
        <dbReference type="EMBL" id="KAH7947532.1"/>
    </source>
</evidence>
<dbReference type="EMBL" id="JABSTV010001252">
    <property type="protein sequence ID" value="KAH7947532.1"/>
    <property type="molecule type" value="Genomic_DNA"/>
</dbReference>
<dbReference type="InterPro" id="IPR036179">
    <property type="entry name" value="Ig-like_dom_sf"/>
</dbReference>
<accession>A0A9D4PPQ9</accession>
<feature type="domain" description="Ig-like" evidence="1">
    <location>
        <begin position="37"/>
        <end position="90"/>
    </location>
</feature>
<evidence type="ECO:0000313" key="3">
    <source>
        <dbReference type="Proteomes" id="UP000821837"/>
    </source>
</evidence>
<reference evidence="2" key="2">
    <citation type="submission" date="2021-09" db="EMBL/GenBank/DDBJ databases">
        <authorList>
            <person name="Jia N."/>
            <person name="Wang J."/>
            <person name="Shi W."/>
            <person name="Du L."/>
            <person name="Sun Y."/>
            <person name="Zhan W."/>
            <person name="Jiang J."/>
            <person name="Wang Q."/>
            <person name="Zhang B."/>
            <person name="Ji P."/>
            <person name="Sakyi L.B."/>
            <person name="Cui X."/>
            <person name="Yuan T."/>
            <person name="Jiang B."/>
            <person name="Yang W."/>
            <person name="Lam T.T.-Y."/>
            <person name="Chang Q."/>
            <person name="Ding S."/>
            <person name="Wang X."/>
            <person name="Zhu J."/>
            <person name="Ruan X."/>
            <person name="Zhao L."/>
            <person name="Wei J."/>
            <person name="Que T."/>
            <person name="Du C."/>
            <person name="Cheng J."/>
            <person name="Dai P."/>
            <person name="Han X."/>
            <person name="Huang E."/>
            <person name="Gao Y."/>
            <person name="Liu J."/>
            <person name="Shao H."/>
            <person name="Ye R."/>
            <person name="Li L."/>
            <person name="Wei W."/>
            <person name="Wang X."/>
            <person name="Wang C."/>
            <person name="Huo Q."/>
            <person name="Li W."/>
            <person name="Guo W."/>
            <person name="Chen H."/>
            <person name="Chen S."/>
            <person name="Zhou L."/>
            <person name="Zhou L."/>
            <person name="Ni X."/>
            <person name="Tian J."/>
            <person name="Zhou Y."/>
            <person name="Sheng Y."/>
            <person name="Liu T."/>
            <person name="Pan Y."/>
            <person name="Xia L."/>
            <person name="Li J."/>
            <person name="Zhao F."/>
            <person name="Cao W."/>
        </authorList>
    </citation>
    <scope>NUCLEOTIDE SEQUENCE</scope>
    <source>
        <strain evidence="2">Rsan-2018</strain>
        <tissue evidence="2">Larvae</tissue>
    </source>
</reference>
<dbReference type="SUPFAM" id="SSF48726">
    <property type="entry name" value="Immunoglobulin"/>
    <property type="match status" value="1"/>
</dbReference>
<comment type="caution">
    <text evidence="2">The sequence shown here is derived from an EMBL/GenBank/DDBJ whole genome shotgun (WGS) entry which is preliminary data.</text>
</comment>
<dbReference type="Gene3D" id="2.60.40.10">
    <property type="entry name" value="Immunoglobulins"/>
    <property type="match status" value="1"/>
</dbReference>
<evidence type="ECO:0000259" key="1">
    <source>
        <dbReference type="PROSITE" id="PS50835"/>
    </source>
</evidence>
<gene>
    <name evidence="2" type="ORF">HPB52_012911</name>
</gene>